<accession>A0A9W8YXU1</accession>
<comment type="caution">
    <text evidence="4">The sequence shown here is derived from an EMBL/GenBank/DDBJ whole genome shotgun (WGS) entry which is preliminary data.</text>
</comment>
<dbReference type="GO" id="GO:0016651">
    <property type="term" value="F:oxidoreductase activity, acting on NAD(P)H"/>
    <property type="evidence" value="ECO:0007669"/>
    <property type="project" value="InterPro"/>
</dbReference>
<dbReference type="InterPro" id="IPR011032">
    <property type="entry name" value="GroES-like_sf"/>
</dbReference>
<evidence type="ECO:0000313" key="4">
    <source>
        <dbReference type="EMBL" id="KAJ4393833.1"/>
    </source>
</evidence>
<dbReference type="InterPro" id="IPR036291">
    <property type="entry name" value="NAD(P)-bd_dom_sf"/>
</dbReference>
<dbReference type="Proteomes" id="UP001140453">
    <property type="component" value="Unassembled WGS sequence"/>
</dbReference>
<feature type="domain" description="Enoyl reductase (ER)" evidence="3">
    <location>
        <begin position="11"/>
        <end position="327"/>
    </location>
</feature>
<evidence type="ECO:0000256" key="1">
    <source>
        <dbReference type="ARBA" id="ARBA00008072"/>
    </source>
</evidence>
<name>A0A9W8YXU1_9PEZI</name>
<sequence>MATNQAAWIDGAKKPLAVREANMPQPGPEELVIKNSAVAINPVDWKIQDGFYLDQLELPFIIGTDIAGVVHEVGSTVKDFKKGDRVLAAVNSKMTSKIPASLSFTDATVLPLAISTAAAGLFSKGNLSLPLPTVSSNASKKAILVWSGASSVGAVTIQLAKASGVAVITTASAHNISKMKSQLGADFAFDYKSATVVDDIVSAVDQLKQDGTEFVGVYDAISLPVSFEIIGQIFDKLGSRNLVSSKKLATVLPPSNLPTDVEAKGVFAALLDKDVADGVWAKFVPEGLENGVLKPLPPPTVVGKGLESVQKGMDENKKGVSFAKVVVEL</sequence>
<protein>
    <recommendedName>
        <fullName evidence="3">Enoyl reductase (ER) domain-containing protein</fullName>
    </recommendedName>
</protein>
<reference evidence="4" key="1">
    <citation type="submission" date="2022-10" db="EMBL/GenBank/DDBJ databases">
        <title>Tapping the CABI collections for fungal endophytes: first genome assemblies for Collariella, Neodidymelliopsis, Ascochyta clinopodiicola, Didymella pomorum, Didymosphaeria variabile, Neocosmospora piperis and Neocucurbitaria cava.</title>
        <authorList>
            <person name="Hill R."/>
        </authorList>
    </citation>
    <scope>NUCLEOTIDE SEQUENCE</scope>
    <source>
        <strain evidence="4">IMI 355082</strain>
    </source>
</reference>
<dbReference type="EMBL" id="JAPEVB010000002">
    <property type="protein sequence ID" value="KAJ4393833.1"/>
    <property type="molecule type" value="Genomic_DNA"/>
</dbReference>
<dbReference type="OrthoDB" id="48317at2759"/>
<dbReference type="PANTHER" id="PTHR45348">
    <property type="entry name" value="HYPOTHETICAL OXIDOREDUCTASE (EUROFUNG)"/>
    <property type="match status" value="1"/>
</dbReference>
<dbReference type="CDD" id="cd08249">
    <property type="entry name" value="enoyl_reductase_like"/>
    <property type="match status" value="1"/>
</dbReference>
<evidence type="ECO:0000256" key="2">
    <source>
        <dbReference type="ARBA" id="ARBA00023002"/>
    </source>
</evidence>
<dbReference type="AlphaFoldDB" id="A0A9W8YXU1"/>
<evidence type="ECO:0000259" key="3">
    <source>
        <dbReference type="SMART" id="SM00829"/>
    </source>
</evidence>
<dbReference type="SUPFAM" id="SSF50129">
    <property type="entry name" value="GroES-like"/>
    <property type="match status" value="1"/>
</dbReference>
<evidence type="ECO:0000313" key="5">
    <source>
        <dbReference type="Proteomes" id="UP001140453"/>
    </source>
</evidence>
<dbReference type="PANTHER" id="PTHR45348:SF2">
    <property type="entry name" value="ZINC-TYPE ALCOHOL DEHYDROGENASE-LIKE PROTEIN C2E1P3.01"/>
    <property type="match status" value="1"/>
</dbReference>
<dbReference type="SUPFAM" id="SSF51735">
    <property type="entry name" value="NAD(P)-binding Rossmann-fold domains"/>
    <property type="match status" value="1"/>
</dbReference>
<dbReference type="Pfam" id="PF08240">
    <property type="entry name" value="ADH_N"/>
    <property type="match status" value="1"/>
</dbReference>
<dbReference type="Gene3D" id="3.90.180.10">
    <property type="entry name" value="Medium-chain alcohol dehydrogenases, catalytic domain"/>
    <property type="match status" value="1"/>
</dbReference>
<keyword evidence="5" id="KW-1185">Reference proteome</keyword>
<organism evidence="4 5">
    <name type="scientific">Gnomoniopsis smithogilvyi</name>
    <dbReference type="NCBI Taxonomy" id="1191159"/>
    <lineage>
        <taxon>Eukaryota</taxon>
        <taxon>Fungi</taxon>
        <taxon>Dikarya</taxon>
        <taxon>Ascomycota</taxon>
        <taxon>Pezizomycotina</taxon>
        <taxon>Sordariomycetes</taxon>
        <taxon>Sordariomycetidae</taxon>
        <taxon>Diaporthales</taxon>
        <taxon>Gnomoniaceae</taxon>
        <taxon>Gnomoniopsis</taxon>
    </lineage>
</organism>
<dbReference type="Gene3D" id="3.40.50.720">
    <property type="entry name" value="NAD(P)-binding Rossmann-like Domain"/>
    <property type="match status" value="1"/>
</dbReference>
<keyword evidence="2" id="KW-0560">Oxidoreductase</keyword>
<gene>
    <name evidence="4" type="ORF">N0V93_003048</name>
</gene>
<dbReference type="SMART" id="SM00829">
    <property type="entry name" value="PKS_ER"/>
    <property type="match status" value="1"/>
</dbReference>
<dbReference type="InterPro" id="IPR047122">
    <property type="entry name" value="Trans-enoyl_RdTase-like"/>
</dbReference>
<comment type="similarity">
    <text evidence="1">Belongs to the zinc-containing alcohol dehydrogenase family.</text>
</comment>
<proteinExistence type="inferred from homology"/>
<dbReference type="InterPro" id="IPR013154">
    <property type="entry name" value="ADH-like_N"/>
</dbReference>
<dbReference type="InterPro" id="IPR020843">
    <property type="entry name" value="ER"/>
</dbReference>